<reference evidence="3" key="1">
    <citation type="submission" date="2009-10" db="EMBL/GenBank/DDBJ databases">
        <authorList>
            <person name="Weinstock G."/>
            <person name="Sodergren E."/>
            <person name="Clifton S."/>
            <person name="Fulton L."/>
            <person name="Fulton B."/>
            <person name="Courtney L."/>
            <person name="Fronick C."/>
            <person name="Harrison M."/>
            <person name="Strong C."/>
            <person name="Farmer C."/>
            <person name="Delahaunty K."/>
            <person name="Markovic C."/>
            <person name="Hall O."/>
            <person name="Minx P."/>
            <person name="Tomlinson C."/>
            <person name="Mitreva M."/>
            <person name="Nelson J."/>
            <person name="Hou S."/>
            <person name="Wollam A."/>
            <person name="Pepin K.H."/>
            <person name="Johnson M."/>
            <person name="Bhonagiri V."/>
            <person name="Nash W.E."/>
            <person name="Warren W."/>
            <person name="Chinwalla A."/>
            <person name="Mardis E.R."/>
            <person name="Wilson R.K."/>
        </authorList>
    </citation>
    <scope>NUCLEOTIDE SEQUENCE [LARGE SCALE GENOMIC DNA]</scope>
    <source>
        <strain evidence="3">ATCC 700122</strain>
    </source>
</reference>
<dbReference type="Gene3D" id="3.30.2310.20">
    <property type="entry name" value="RelE-like"/>
    <property type="match status" value="1"/>
</dbReference>
<evidence type="ECO:0000313" key="4">
    <source>
        <dbReference type="Proteomes" id="UP000006001"/>
    </source>
</evidence>
<sequence length="108" mass="12786">MHEVEWRPRAQLDRESIAIYLGLECKNPQAALSTIQMIDDAIRQVQAFPSMGRRVVLEDTAHHDYRRVLAGMYAVFYRFDSKRIVVYRILHQRRDIADYSFVDLDEEV</sequence>
<name>D0WIW2_SLAES</name>
<comment type="similarity">
    <text evidence="1">Belongs to the RelE toxin family.</text>
</comment>
<dbReference type="InterPro" id="IPR035093">
    <property type="entry name" value="RelE/ParE_toxin_dom_sf"/>
</dbReference>
<protein>
    <submittedName>
        <fullName evidence="3">Plasmid stabilization system protein, RelE/ParE family</fullName>
    </submittedName>
</protein>
<dbReference type="OrthoDB" id="7173315at2"/>
<dbReference type="AlphaFoldDB" id="D0WIW2"/>
<dbReference type="PANTHER" id="PTHR33755">
    <property type="entry name" value="TOXIN PARE1-RELATED"/>
    <property type="match status" value="1"/>
</dbReference>
<dbReference type="InterPro" id="IPR051803">
    <property type="entry name" value="TA_system_RelE-like_toxin"/>
</dbReference>
<keyword evidence="2" id="KW-1277">Toxin-antitoxin system</keyword>
<proteinExistence type="inferred from homology"/>
<dbReference type="RefSeq" id="WP_006363068.1">
    <property type="nucleotide sequence ID" value="NZ_GG700631.1"/>
</dbReference>
<dbReference type="InterPro" id="IPR007712">
    <property type="entry name" value="RelE/ParE_toxin"/>
</dbReference>
<comment type="caution">
    <text evidence="3">The sequence shown here is derived from an EMBL/GenBank/DDBJ whole genome shotgun (WGS) entry which is preliminary data.</text>
</comment>
<dbReference type="STRING" id="649764.HMPREF0762_01787"/>
<dbReference type="Proteomes" id="UP000006001">
    <property type="component" value="Unassembled WGS sequence"/>
</dbReference>
<dbReference type="eggNOG" id="COG3668">
    <property type="taxonomic scope" value="Bacteria"/>
</dbReference>
<dbReference type="Pfam" id="PF05016">
    <property type="entry name" value="ParE_toxin"/>
    <property type="match status" value="1"/>
</dbReference>
<keyword evidence="4" id="KW-1185">Reference proteome</keyword>
<gene>
    <name evidence="3" type="ORF">HMPREF0762_01787</name>
</gene>
<accession>D0WIW2</accession>
<evidence type="ECO:0000313" key="3">
    <source>
        <dbReference type="EMBL" id="EEZ60310.1"/>
    </source>
</evidence>
<dbReference type="EMBL" id="ACUX02000019">
    <property type="protein sequence ID" value="EEZ60310.1"/>
    <property type="molecule type" value="Genomic_DNA"/>
</dbReference>
<organism evidence="3 4">
    <name type="scientific">Slackia exigua (strain ATCC 700122 / DSM 15923 / CIP 105133 / JCM 11022 / KCTC 5966 / S-7)</name>
    <dbReference type="NCBI Taxonomy" id="649764"/>
    <lineage>
        <taxon>Bacteria</taxon>
        <taxon>Bacillati</taxon>
        <taxon>Actinomycetota</taxon>
        <taxon>Coriobacteriia</taxon>
        <taxon>Eggerthellales</taxon>
        <taxon>Eggerthellaceae</taxon>
        <taxon>Slackia</taxon>
    </lineage>
</organism>
<dbReference type="GeneID" id="85008152"/>
<dbReference type="HOGENOM" id="CLU_147162_9_0_11"/>
<evidence type="ECO:0000256" key="1">
    <source>
        <dbReference type="ARBA" id="ARBA00006226"/>
    </source>
</evidence>
<evidence type="ECO:0000256" key="2">
    <source>
        <dbReference type="ARBA" id="ARBA00022649"/>
    </source>
</evidence>